<feature type="domain" description="FYVE-type" evidence="6">
    <location>
        <begin position="750"/>
        <end position="802"/>
    </location>
</feature>
<dbReference type="eggNOG" id="KOG1818">
    <property type="taxonomic scope" value="Eukaryota"/>
</dbReference>
<dbReference type="SMART" id="SM00064">
    <property type="entry name" value="FYVE"/>
    <property type="match status" value="2"/>
</dbReference>
<name>T1J9N5_STRMM</name>
<dbReference type="GO" id="GO:0140042">
    <property type="term" value="P:lipid droplet formation"/>
    <property type="evidence" value="ECO:0007669"/>
    <property type="project" value="TreeGrafter"/>
</dbReference>
<dbReference type="GO" id="GO:0043325">
    <property type="term" value="F:phosphatidylinositol-3,4-bisphosphate binding"/>
    <property type="evidence" value="ECO:0007669"/>
    <property type="project" value="TreeGrafter"/>
</dbReference>
<dbReference type="CDD" id="cd19757">
    <property type="entry name" value="Bbox1"/>
    <property type="match status" value="1"/>
</dbReference>
<dbReference type="CDD" id="cd15734">
    <property type="entry name" value="FYVE_ZFYV1"/>
    <property type="match status" value="2"/>
</dbReference>
<dbReference type="InterPro" id="IPR027417">
    <property type="entry name" value="P-loop_NTPase"/>
</dbReference>
<dbReference type="GO" id="GO:0008270">
    <property type="term" value="F:zinc ion binding"/>
    <property type="evidence" value="ECO:0007669"/>
    <property type="project" value="UniProtKB-KW"/>
</dbReference>
<protein>
    <recommendedName>
        <fullName evidence="9">FYVE-type domain-containing protein</fullName>
    </recommendedName>
</protein>
<dbReference type="PANTHER" id="PTHR46624">
    <property type="entry name" value="AGAP002036-PA"/>
    <property type="match status" value="1"/>
</dbReference>
<evidence type="ECO:0000259" key="6">
    <source>
        <dbReference type="PROSITE" id="PS50178"/>
    </source>
</evidence>
<dbReference type="InterPro" id="IPR017455">
    <property type="entry name" value="Znf_FYVE-rel"/>
</dbReference>
<sequence length="802" mass="89467">MSCKLRAPPTGAKSKKLHKTRSSLRYCQERLACRGPQPIAHYRCHECESFQCEACESVLHETAKYLFHDRIRLETPASELLCDAECSERNFADVNCENCNRNLCHHCDGVIHAQKKKKSHTRVPYRVDKEGMIEMDDAFSSLPDVGEDGGAGFVGVDGGAGFVGVMAQLGVSSAAIIDSSPFGREENVGLVAESKVKSFLLVDNEEVMQIDNEEDFIKHFGAGENASVKVVSIFGNTGEGKSHTLNHTFFDGEEAFHTSPSTTSDTIGVWAAFDSTRKIVVIDTEGLLGISTNQNKRTRLLLKVIKLFNILAISDVVIYRTRAGRLHSDLFQFLGDASAAYLRHFVQELRLASERCNLDGPLSSLGPVVIIFHETQHTEYLKKTGSKTAEDQLKQRFRELNYSVDAFSAIEYIGIQTSKPPTTFDKLQAAISKHLDNSTVRSPRQLSIIFHTLKILNEKFTGDIETTIPHMFPDQYFTCSCVCLSCGSRCSNSMNHNRDGIPHTSSEKCKYEYQYENKIYTCKKCYEEGREMIVVPKTSASTESTWYGLAKYAWSGYVLECIRCGIIYRSRQFWYGNRDPVETGNLVLQGTHNAARKVLDGVSYLSSTVSSVSAKPTKMLTSWVTDQVAPAYWVPNSQITHCHKCHKEFEETESKHHCRACGQGFCEDCSSKLKLVPERGWGNTPVRVCDDCYVSTVDEMSNPSPCLDSAGSPSPTEGQELIARKVTEVIQNTLGKYIKDSARPAYWVPDHEITHCNNCKVEFSIKISKHHCRACGEGVCGNCSNTTRSVPSRGWDTPVRCN</sequence>
<evidence type="ECO:0000256" key="3">
    <source>
        <dbReference type="ARBA" id="ARBA00022833"/>
    </source>
</evidence>
<dbReference type="PANTHER" id="PTHR46624:SF4">
    <property type="entry name" value="FYVE-TYPE DOMAIN-CONTAINING PROTEIN"/>
    <property type="match status" value="1"/>
</dbReference>
<keyword evidence="1" id="KW-0479">Metal-binding</keyword>
<dbReference type="InterPro" id="IPR013083">
    <property type="entry name" value="Znf_RING/FYVE/PHD"/>
</dbReference>
<dbReference type="SUPFAM" id="SSF52540">
    <property type="entry name" value="P-loop containing nucleoside triphosphate hydrolases"/>
    <property type="match status" value="1"/>
</dbReference>
<dbReference type="GO" id="GO:0005547">
    <property type="term" value="F:phosphatidylinositol-3,4,5-trisphosphate binding"/>
    <property type="evidence" value="ECO:0007669"/>
    <property type="project" value="TreeGrafter"/>
</dbReference>
<keyword evidence="3" id="KW-0862">Zinc</keyword>
<dbReference type="PROSITE" id="PS50119">
    <property type="entry name" value="ZF_BBOX"/>
    <property type="match status" value="1"/>
</dbReference>
<dbReference type="Gene3D" id="3.40.50.300">
    <property type="entry name" value="P-loop containing nucleotide triphosphate hydrolases"/>
    <property type="match status" value="1"/>
</dbReference>
<evidence type="ECO:0000256" key="2">
    <source>
        <dbReference type="ARBA" id="ARBA00022771"/>
    </source>
</evidence>
<dbReference type="PhylomeDB" id="T1J9N5"/>
<evidence type="ECO:0008006" key="9">
    <source>
        <dbReference type="Google" id="ProtNLM"/>
    </source>
</evidence>
<dbReference type="AlphaFoldDB" id="T1J9N5"/>
<dbReference type="Proteomes" id="UP000014500">
    <property type="component" value="Unassembled WGS sequence"/>
</dbReference>
<accession>T1J9N5</accession>
<dbReference type="Gene3D" id="3.30.40.10">
    <property type="entry name" value="Zinc/RING finger domain, C3HC4 (zinc finger)"/>
    <property type="match status" value="2"/>
</dbReference>
<organism evidence="7 8">
    <name type="scientific">Strigamia maritima</name>
    <name type="common">European centipede</name>
    <name type="synonym">Geophilus maritimus</name>
    <dbReference type="NCBI Taxonomy" id="126957"/>
    <lineage>
        <taxon>Eukaryota</taxon>
        <taxon>Metazoa</taxon>
        <taxon>Ecdysozoa</taxon>
        <taxon>Arthropoda</taxon>
        <taxon>Myriapoda</taxon>
        <taxon>Chilopoda</taxon>
        <taxon>Pleurostigmophora</taxon>
        <taxon>Geophilomorpha</taxon>
        <taxon>Linotaeniidae</taxon>
        <taxon>Strigamia</taxon>
    </lineage>
</organism>
<feature type="domain" description="FYVE-type" evidence="6">
    <location>
        <begin position="636"/>
        <end position="697"/>
    </location>
</feature>
<dbReference type="OMA" id="SYWIPDS"/>
<reference evidence="8" key="1">
    <citation type="submission" date="2011-05" db="EMBL/GenBank/DDBJ databases">
        <authorList>
            <person name="Richards S.R."/>
            <person name="Qu J."/>
            <person name="Jiang H."/>
            <person name="Jhangiani S.N."/>
            <person name="Agravi P."/>
            <person name="Goodspeed R."/>
            <person name="Gross S."/>
            <person name="Mandapat C."/>
            <person name="Jackson L."/>
            <person name="Mathew T."/>
            <person name="Pu L."/>
            <person name="Thornton R."/>
            <person name="Saada N."/>
            <person name="Wilczek-Boney K.B."/>
            <person name="Lee S."/>
            <person name="Kovar C."/>
            <person name="Wu Y."/>
            <person name="Scherer S.E."/>
            <person name="Worley K.C."/>
            <person name="Muzny D.M."/>
            <person name="Gibbs R."/>
        </authorList>
    </citation>
    <scope>NUCLEOTIDE SEQUENCE</scope>
    <source>
        <strain evidence="8">Brora</strain>
    </source>
</reference>
<dbReference type="STRING" id="126957.T1J9N5"/>
<dbReference type="SUPFAM" id="SSF57903">
    <property type="entry name" value="FYVE/PHD zinc finger"/>
    <property type="match status" value="2"/>
</dbReference>
<dbReference type="GO" id="GO:0032266">
    <property type="term" value="F:phosphatidylinositol-3-phosphate binding"/>
    <property type="evidence" value="ECO:0007669"/>
    <property type="project" value="TreeGrafter"/>
</dbReference>
<evidence type="ECO:0000256" key="1">
    <source>
        <dbReference type="ARBA" id="ARBA00022723"/>
    </source>
</evidence>
<dbReference type="HOGENOM" id="CLU_020922_0_0_1"/>
<keyword evidence="8" id="KW-1185">Reference proteome</keyword>
<dbReference type="InterPro" id="IPR000306">
    <property type="entry name" value="Znf_FYVE"/>
</dbReference>
<dbReference type="InterPro" id="IPR000315">
    <property type="entry name" value="Znf_B-box"/>
</dbReference>
<dbReference type="InterPro" id="IPR011011">
    <property type="entry name" value="Znf_FYVE_PHD"/>
</dbReference>
<dbReference type="PROSITE" id="PS50178">
    <property type="entry name" value="ZF_FYVE"/>
    <property type="match status" value="2"/>
</dbReference>
<reference evidence="7" key="2">
    <citation type="submission" date="2015-02" db="UniProtKB">
        <authorList>
            <consortium name="EnsemblMetazoa"/>
        </authorList>
    </citation>
    <scope>IDENTIFICATION</scope>
</reference>
<keyword evidence="2 4" id="KW-0863">Zinc-finger</keyword>
<feature type="domain" description="B box-type" evidence="5">
    <location>
        <begin position="77"/>
        <end position="125"/>
    </location>
</feature>
<dbReference type="InterPro" id="IPR042427">
    <property type="entry name" value="ZFYV1"/>
</dbReference>
<dbReference type="GO" id="GO:0005545">
    <property type="term" value="F:1-phosphatidylinositol binding"/>
    <property type="evidence" value="ECO:0007669"/>
    <property type="project" value="TreeGrafter"/>
</dbReference>
<dbReference type="Pfam" id="PF01363">
    <property type="entry name" value="FYVE"/>
    <property type="match status" value="2"/>
</dbReference>
<evidence type="ECO:0000259" key="5">
    <source>
        <dbReference type="PROSITE" id="PS50119"/>
    </source>
</evidence>
<dbReference type="EMBL" id="JH431978">
    <property type="status" value="NOT_ANNOTATED_CDS"/>
    <property type="molecule type" value="Genomic_DNA"/>
</dbReference>
<evidence type="ECO:0000256" key="4">
    <source>
        <dbReference type="PROSITE-ProRule" id="PRU00024"/>
    </source>
</evidence>
<dbReference type="GO" id="GO:0005811">
    <property type="term" value="C:lipid droplet"/>
    <property type="evidence" value="ECO:0007669"/>
    <property type="project" value="TreeGrafter"/>
</dbReference>
<evidence type="ECO:0000313" key="8">
    <source>
        <dbReference type="Proteomes" id="UP000014500"/>
    </source>
</evidence>
<proteinExistence type="predicted"/>
<dbReference type="EnsemblMetazoa" id="SMAR010432-RA">
    <property type="protein sequence ID" value="SMAR010432-PA"/>
    <property type="gene ID" value="SMAR010432"/>
</dbReference>
<evidence type="ECO:0000313" key="7">
    <source>
        <dbReference type="EnsemblMetazoa" id="SMAR010432-PA"/>
    </source>
</evidence>